<dbReference type="SUPFAM" id="SSF55073">
    <property type="entry name" value="Nucleotide cyclase"/>
    <property type="match status" value="1"/>
</dbReference>
<feature type="transmembrane region" description="Helical" evidence="1">
    <location>
        <begin position="70"/>
        <end position="86"/>
    </location>
</feature>
<dbReference type="PROSITE" id="PS50113">
    <property type="entry name" value="PAC"/>
    <property type="match status" value="1"/>
</dbReference>
<evidence type="ECO:0000256" key="1">
    <source>
        <dbReference type="SAM" id="Phobius"/>
    </source>
</evidence>
<feature type="transmembrane region" description="Helical" evidence="1">
    <location>
        <begin position="41"/>
        <end position="64"/>
    </location>
</feature>
<feature type="domain" description="PAC" evidence="2">
    <location>
        <begin position="289"/>
        <end position="345"/>
    </location>
</feature>
<name>A0ABY1I3T7_9HYPH</name>
<dbReference type="PANTHER" id="PTHR44757">
    <property type="entry name" value="DIGUANYLATE CYCLASE DGCP"/>
    <property type="match status" value="1"/>
</dbReference>
<feature type="transmembrane region" description="Helical" evidence="1">
    <location>
        <begin position="134"/>
        <end position="161"/>
    </location>
</feature>
<feature type="domain" description="EAL" evidence="3">
    <location>
        <begin position="514"/>
        <end position="762"/>
    </location>
</feature>
<dbReference type="InterPro" id="IPR029787">
    <property type="entry name" value="Nucleotide_cyclase"/>
</dbReference>
<evidence type="ECO:0000259" key="3">
    <source>
        <dbReference type="PROSITE" id="PS50883"/>
    </source>
</evidence>
<dbReference type="InterPro" id="IPR043128">
    <property type="entry name" value="Rev_trsase/Diguanyl_cyclase"/>
</dbReference>
<sequence>MRWESVQALSRRGAATLRRLLRLKPPQSRQDDETLYDQASLLFYLSMLFTATGVVNAIFIVLNFHPFERPLLPLAGVVILFIYALIMDAALRWRRTNRAFAYLKRACVLYFTLGIAWGALINLLAYYGDNGQHALIIGLALGVVSTPIICVPAIVAFSFFVPVATLSIIAVAFLGMADAVTAIAFTSYTLYAIVGIICTNLAFDGRSRAQAALRREITTVNIFLREFQEGSSDWLWETDARGHLRSMPANLPLLPGRGADAPAERRLDTVMQASEDADRHPQLADFIARGLAFRDITATARSGAQQRWFQLTGHPVHSDDGQITGFRGIGRDITERYEADRKLAYMARHDGLTGLLNRKAFVALIEDACRNGGRFVLVSIDLDDFKTTNDTYGHHLGDQLLATVADRIRSILRPSDAAGRLGGDEFAVLFADMDLEEGVAAADRLSELITARMALHGRSVKPSASLGLAASKDDGMDASRLFFMADLALYKAKAEGKGIVYAFTRELEEEYHARLLQEEELAEAIDRGQIAVVYQPIVDLFTGQVVCLEALARWWHPDRGAVSPDKFIPVAEASGLIDRLGELVLRRACEAAGQWPATVQVNVNLSPQQLASGRFPGLLADVLAETGLAPSRLGIEITESIFIDFFNEALDQLSAIKALGVKLVLDDFGTGYSSLGYVRKINVDGLKIDASFLRQLPDRKVEAIIRTVARLTADLNIHLVAEGIENHTQLQWLRANGIHFGQGYLLGRPRDDPPMGKVDIAP</sequence>
<keyword evidence="6" id="KW-1185">Reference proteome</keyword>
<dbReference type="SMART" id="SM00086">
    <property type="entry name" value="PAC"/>
    <property type="match status" value="1"/>
</dbReference>
<evidence type="ECO:0000259" key="4">
    <source>
        <dbReference type="PROSITE" id="PS50887"/>
    </source>
</evidence>
<dbReference type="Gene3D" id="3.20.20.450">
    <property type="entry name" value="EAL domain"/>
    <property type="match status" value="1"/>
</dbReference>
<dbReference type="InterPro" id="IPR052155">
    <property type="entry name" value="Biofilm_reg_signaling"/>
</dbReference>
<dbReference type="RefSeq" id="WP_060600825.1">
    <property type="nucleotide sequence ID" value="NZ_FQZC01000001.1"/>
</dbReference>
<dbReference type="SUPFAM" id="SSF55785">
    <property type="entry name" value="PYP-like sensor domain (PAS domain)"/>
    <property type="match status" value="1"/>
</dbReference>
<keyword evidence="1" id="KW-1133">Transmembrane helix</keyword>
<keyword evidence="1" id="KW-0812">Transmembrane</keyword>
<feature type="domain" description="GGDEF" evidence="4">
    <location>
        <begin position="373"/>
        <end position="505"/>
    </location>
</feature>
<dbReference type="SMART" id="SM00267">
    <property type="entry name" value="GGDEF"/>
    <property type="match status" value="1"/>
</dbReference>
<keyword evidence="1" id="KW-0472">Membrane</keyword>
<dbReference type="InterPro" id="IPR013656">
    <property type="entry name" value="PAS_4"/>
</dbReference>
<dbReference type="CDD" id="cd01949">
    <property type="entry name" value="GGDEF"/>
    <property type="match status" value="1"/>
</dbReference>
<comment type="caution">
    <text evidence="5">The sequence shown here is derived from an EMBL/GenBank/DDBJ whole genome shotgun (WGS) entry which is preliminary data.</text>
</comment>
<dbReference type="InterPro" id="IPR035919">
    <property type="entry name" value="EAL_sf"/>
</dbReference>
<accession>A0ABY1I3T7</accession>
<dbReference type="NCBIfam" id="TIGR00254">
    <property type="entry name" value="GGDEF"/>
    <property type="match status" value="1"/>
</dbReference>
<dbReference type="CDD" id="cd01948">
    <property type="entry name" value="EAL"/>
    <property type="match status" value="1"/>
</dbReference>
<dbReference type="Pfam" id="PF08448">
    <property type="entry name" value="PAS_4"/>
    <property type="match status" value="1"/>
</dbReference>
<dbReference type="Gene3D" id="3.30.450.20">
    <property type="entry name" value="PAS domain"/>
    <property type="match status" value="1"/>
</dbReference>
<dbReference type="Pfam" id="PF00990">
    <property type="entry name" value="GGDEF"/>
    <property type="match status" value="1"/>
</dbReference>
<protein>
    <submittedName>
        <fullName evidence="5">Diguanylate cyclase (GGDEF) domain-containing protein</fullName>
    </submittedName>
</protein>
<dbReference type="SUPFAM" id="SSF141868">
    <property type="entry name" value="EAL domain-like"/>
    <property type="match status" value="1"/>
</dbReference>
<evidence type="ECO:0000259" key="2">
    <source>
        <dbReference type="PROSITE" id="PS50113"/>
    </source>
</evidence>
<dbReference type="PROSITE" id="PS50887">
    <property type="entry name" value="GGDEF"/>
    <property type="match status" value="1"/>
</dbReference>
<dbReference type="InterPro" id="IPR001633">
    <property type="entry name" value="EAL_dom"/>
</dbReference>
<dbReference type="Gene3D" id="3.30.70.270">
    <property type="match status" value="1"/>
</dbReference>
<evidence type="ECO:0000313" key="6">
    <source>
        <dbReference type="Proteomes" id="UP000184290"/>
    </source>
</evidence>
<proteinExistence type="predicted"/>
<dbReference type="SMART" id="SM00052">
    <property type="entry name" value="EAL"/>
    <property type="match status" value="1"/>
</dbReference>
<organism evidence="5 6">
    <name type="scientific">Aureimonas altamirensis DSM 21988</name>
    <dbReference type="NCBI Taxonomy" id="1121026"/>
    <lineage>
        <taxon>Bacteria</taxon>
        <taxon>Pseudomonadati</taxon>
        <taxon>Pseudomonadota</taxon>
        <taxon>Alphaproteobacteria</taxon>
        <taxon>Hyphomicrobiales</taxon>
        <taxon>Aurantimonadaceae</taxon>
        <taxon>Aureimonas</taxon>
    </lineage>
</organism>
<dbReference type="Proteomes" id="UP000184290">
    <property type="component" value="Unassembled WGS sequence"/>
</dbReference>
<dbReference type="Pfam" id="PF00563">
    <property type="entry name" value="EAL"/>
    <property type="match status" value="1"/>
</dbReference>
<dbReference type="InterPro" id="IPR000160">
    <property type="entry name" value="GGDEF_dom"/>
</dbReference>
<dbReference type="InterPro" id="IPR035965">
    <property type="entry name" value="PAS-like_dom_sf"/>
</dbReference>
<dbReference type="EMBL" id="FQZC01000001">
    <property type="protein sequence ID" value="SHI56744.1"/>
    <property type="molecule type" value="Genomic_DNA"/>
</dbReference>
<gene>
    <name evidence="5" type="ORF">SAMN02745911_0533</name>
</gene>
<dbReference type="PANTHER" id="PTHR44757:SF2">
    <property type="entry name" value="BIOFILM ARCHITECTURE MAINTENANCE PROTEIN MBAA"/>
    <property type="match status" value="1"/>
</dbReference>
<dbReference type="InterPro" id="IPR001610">
    <property type="entry name" value="PAC"/>
</dbReference>
<reference evidence="5 6" key="1">
    <citation type="submission" date="2016-11" db="EMBL/GenBank/DDBJ databases">
        <authorList>
            <person name="Varghese N."/>
            <person name="Submissions S."/>
        </authorList>
    </citation>
    <scope>NUCLEOTIDE SEQUENCE [LARGE SCALE GENOMIC DNA]</scope>
    <source>
        <strain evidence="5 6">DSM 21988</strain>
    </source>
</reference>
<feature type="transmembrane region" description="Helical" evidence="1">
    <location>
        <begin position="107"/>
        <end position="128"/>
    </location>
</feature>
<dbReference type="InterPro" id="IPR000700">
    <property type="entry name" value="PAS-assoc_C"/>
</dbReference>
<dbReference type="PROSITE" id="PS50883">
    <property type="entry name" value="EAL"/>
    <property type="match status" value="1"/>
</dbReference>
<evidence type="ECO:0000313" key="5">
    <source>
        <dbReference type="EMBL" id="SHI56744.1"/>
    </source>
</evidence>